<evidence type="ECO:0000256" key="7">
    <source>
        <dbReference type="ARBA" id="ARBA00023170"/>
    </source>
</evidence>
<dbReference type="GO" id="GO:0009897">
    <property type="term" value="C:external side of plasma membrane"/>
    <property type="evidence" value="ECO:0007669"/>
    <property type="project" value="TreeGrafter"/>
</dbReference>
<dbReference type="GO" id="GO:0016493">
    <property type="term" value="F:C-C chemokine receptor activity"/>
    <property type="evidence" value="ECO:0007669"/>
    <property type="project" value="TreeGrafter"/>
</dbReference>
<keyword evidence="5" id="KW-0297">G-protein coupled receptor</keyword>
<evidence type="ECO:0000313" key="13">
    <source>
        <dbReference type="Proteomes" id="UP001221898"/>
    </source>
</evidence>
<organism evidence="12 13">
    <name type="scientific">Aldrovandia affinis</name>
    <dbReference type="NCBI Taxonomy" id="143900"/>
    <lineage>
        <taxon>Eukaryota</taxon>
        <taxon>Metazoa</taxon>
        <taxon>Chordata</taxon>
        <taxon>Craniata</taxon>
        <taxon>Vertebrata</taxon>
        <taxon>Euteleostomi</taxon>
        <taxon>Actinopterygii</taxon>
        <taxon>Neopterygii</taxon>
        <taxon>Teleostei</taxon>
        <taxon>Notacanthiformes</taxon>
        <taxon>Halosauridae</taxon>
        <taxon>Aldrovandia</taxon>
    </lineage>
</organism>
<dbReference type="SUPFAM" id="SSF81321">
    <property type="entry name" value="Family A G protein-coupled receptor-like"/>
    <property type="match status" value="1"/>
</dbReference>
<evidence type="ECO:0000256" key="8">
    <source>
        <dbReference type="ARBA" id="ARBA00023180"/>
    </source>
</evidence>
<dbReference type="InterPro" id="IPR017452">
    <property type="entry name" value="GPCR_Rhodpsn_7TM"/>
</dbReference>
<evidence type="ECO:0000256" key="6">
    <source>
        <dbReference type="ARBA" id="ARBA00023136"/>
    </source>
</evidence>
<evidence type="ECO:0000256" key="3">
    <source>
        <dbReference type="ARBA" id="ARBA00022692"/>
    </source>
</evidence>
<dbReference type="GO" id="GO:0006955">
    <property type="term" value="P:immune response"/>
    <property type="evidence" value="ECO:0007669"/>
    <property type="project" value="TreeGrafter"/>
</dbReference>
<keyword evidence="8" id="KW-0325">Glycoprotein</keyword>
<dbReference type="GO" id="GO:0019722">
    <property type="term" value="P:calcium-mediated signaling"/>
    <property type="evidence" value="ECO:0007669"/>
    <property type="project" value="TreeGrafter"/>
</dbReference>
<comment type="subcellular location">
    <subcellularLocation>
        <location evidence="1">Cell membrane</location>
        <topology evidence="1">Multi-pass membrane protein</topology>
    </subcellularLocation>
</comment>
<evidence type="ECO:0000313" key="12">
    <source>
        <dbReference type="EMBL" id="KAJ8417933.1"/>
    </source>
</evidence>
<dbReference type="EMBL" id="JAINUG010000003">
    <property type="protein sequence ID" value="KAJ8417933.1"/>
    <property type="molecule type" value="Genomic_DNA"/>
</dbReference>
<dbReference type="GO" id="GO:0019957">
    <property type="term" value="F:C-C chemokine binding"/>
    <property type="evidence" value="ECO:0007669"/>
    <property type="project" value="TreeGrafter"/>
</dbReference>
<feature type="transmembrane region" description="Helical" evidence="10">
    <location>
        <begin position="161"/>
        <end position="182"/>
    </location>
</feature>
<keyword evidence="7" id="KW-0675">Receptor</keyword>
<dbReference type="PROSITE" id="PS50262">
    <property type="entry name" value="G_PROTEIN_RECEP_F1_2"/>
    <property type="match status" value="1"/>
</dbReference>
<dbReference type="Gene3D" id="1.20.1070.10">
    <property type="entry name" value="Rhodopsin 7-helix transmembrane proteins"/>
    <property type="match status" value="1"/>
</dbReference>
<feature type="transmembrane region" description="Helical" evidence="10">
    <location>
        <begin position="51"/>
        <end position="72"/>
    </location>
</feature>
<dbReference type="GO" id="GO:0060326">
    <property type="term" value="P:cell chemotaxis"/>
    <property type="evidence" value="ECO:0007669"/>
    <property type="project" value="TreeGrafter"/>
</dbReference>
<keyword evidence="13" id="KW-1185">Reference proteome</keyword>
<sequence>MQHLNTSSSNSTTLSTENLAASMILGLCRLHLNTSSSNSTTWDMGNLAPSMVLGLCCLVGVPGNLVVAYAISRHPRRASLTVKLMLNLALTDILSLLMVPLWIAALLGGWRYGHATCKVLSYVVYCGLYASVLTVTLMSIQRYLLVLYPSCRAKLSPRGRGARVLLASLWALACLLASPVAVLRDLQEVETGGGRLACRPHYGSTQVEVAILLLETLLGFVVPGATLTTSYLCIVWRVGRLTSTSGRRLGRLVTWVVGAFFLFWAPWHILNLAQAAAALAGEEPGAGLREAVRRGQNVAGALTFLNSCLNPFLYAFASRKLRGTSSLMKRLERMCHSRVPNVPDVPNAHCKMASLCTPPPNVTLTMTTQLGAGATSTNARGCHCCPEGAEKEESGVFSPATTGQGLGTIHPAPKFQIATTTDACCQQGPEDSRTLRQSVTLRTPAFQETRLAWRTRRAVLW</sequence>
<keyword evidence="9" id="KW-0807">Transducer</keyword>
<keyword evidence="2" id="KW-1003">Cell membrane</keyword>
<dbReference type="FunFam" id="1.20.1070.10:FF:000109">
    <property type="entry name" value="Leukotriene B4 receptor"/>
    <property type="match status" value="1"/>
</dbReference>
<evidence type="ECO:0000259" key="11">
    <source>
        <dbReference type="PROSITE" id="PS50262"/>
    </source>
</evidence>
<evidence type="ECO:0000256" key="9">
    <source>
        <dbReference type="ARBA" id="ARBA00023224"/>
    </source>
</evidence>
<feature type="domain" description="G-protein coupled receptors family 1 profile" evidence="11">
    <location>
        <begin position="63"/>
        <end position="314"/>
    </location>
</feature>
<feature type="transmembrane region" description="Helical" evidence="10">
    <location>
        <begin position="119"/>
        <end position="140"/>
    </location>
</feature>
<accession>A0AAD7TCU5</accession>
<dbReference type="GO" id="GO:0004974">
    <property type="term" value="F:leukotriene receptor activity"/>
    <property type="evidence" value="ECO:0007669"/>
    <property type="project" value="UniProtKB-ARBA"/>
</dbReference>
<dbReference type="Proteomes" id="UP001221898">
    <property type="component" value="Unassembled WGS sequence"/>
</dbReference>
<dbReference type="Pfam" id="PF00001">
    <property type="entry name" value="7tm_1"/>
    <property type="match status" value="1"/>
</dbReference>
<evidence type="ECO:0000256" key="4">
    <source>
        <dbReference type="ARBA" id="ARBA00022989"/>
    </source>
</evidence>
<keyword evidence="6 10" id="KW-0472">Membrane</keyword>
<evidence type="ECO:0000256" key="2">
    <source>
        <dbReference type="ARBA" id="ARBA00022475"/>
    </source>
</evidence>
<dbReference type="PANTHER" id="PTHR10489">
    <property type="entry name" value="CELL ADHESION MOLECULE"/>
    <property type="match status" value="1"/>
</dbReference>
<dbReference type="GO" id="GO:0007204">
    <property type="term" value="P:positive regulation of cytosolic calcium ion concentration"/>
    <property type="evidence" value="ECO:0007669"/>
    <property type="project" value="TreeGrafter"/>
</dbReference>
<dbReference type="PANTHER" id="PTHR10489:SF946">
    <property type="entry name" value="LEUKOTRIENE B4 RECEPTOR 1-LIKE"/>
    <property type="match status" value="1"/>
</dbReference>
<feature type="transmembrane region" description="Helical" evidence="10">
    <location>
        <begin position="248"/>
        <end position="267"/>
    </location>
</feature>
<dbReference type="InterPro" id="IPR000276">
    <property type="entry name" value="GPCR_Rhodpsn"/>
</dbReference>
<evidence type="ECO:0000256" key="10">
    <source>
        <dbReference type="SAM" id="Phobius"/>
    </source>
</evidence>
<feature type="transmembrane region" description="Helical" evidence="10">
    <location>
        <begin position="84"/>
        <end position="107"/>
    </location>
</feature>
<evidence type="ECO:0000256" key="1">
    <source>
        <dbReference type="ARBA" id="ARBA00004651"/>
    </source>
</evidence>
<name>A0AAD7TCU5_9TELE</name>
<keyword evidence="4 10" id="KW-1133">Transmembrane helix</keyword>
<feature type="transmembrane region" description="Helical" evidence="10">
    <location>
        <begin position="209"/>
        <end position="236"/>
    </location>
</feature>
<reference evidence="12" key="1">
    <citation type="journal article" date="2023" name="Science">
        <title>Genome structures resolve the early diversification of teleost fishes.</title>
        <authorList>
            <person name="Parey E."/>
            <person name="Louis A."/>
            <person name="Montfort J."/>
            <person name="Bouchez O."/>
            <person name="Roques C."/>
            <person name="Iampietro C."/>
            <person name="Lluch J."/>
            <person name="Castinel A."/>
            <person name="Donnadieu C."/>
            <person name="Desvignes T."/>
            <person name="Floi Bucao C."/>
            <person name="Jouanno E."/>
            <person name="Wen M."/>
            <person name="Mejri S."/>
            <person name="Dirks R."/>
            <person name="Jansen H."/>
            <person name="Henkel C."/>
            <person name="Chen W.J."/>
            <person name="Zahm M."/>
            <person name="Cabau C."/>
            <person name="Klopp C."/>
            <person name="Thompson A.W."/>
            <person name="Robinson-Rechavi M."/>
            <person name="Braasch I."/>
            <person name="Lecointre G."/>
            <person name="Bobe J."/>
            <person name="Postlethwait J.H."/>
            <person name="Berthelot C."/>
            <person name="Roest Crollius H."/>
            <person name="Guiguen Y."/>
        </authorList>
    </citation>
    <scope>NUCLEOTIDE SEQUENCE</scope>
    <source>
        <strain evidence="12">NC1722</strain>
    </source>
</reference>
<evidence type="ECO:0000256" key="5">
    <source>
        <dbReference type="ARBA" id="ARBA00023040"/>
    </source>
</evidence>
<proteinExistence type="predicted"/>
<protein>
    <recommendedName>
        <fullName evidence="11">G-protein coupled receptors family 1 profile domain-containing protein</fullName>
    </recommendedName>
</protein>
<dbReference type="InterPro" id="IPR050119">
    <property type="entry name" value="CCR1-9-like"/>
</dbReference>
<dbReference type="PRINTS" id="PR00237">
    <property type="entry name" value="GPCRRHODOPSN"/>
</dbReference>
<keyword evidence="3 10" id="KW-0812">Transmembrane</keyword>
<gene>
    <name evidence="12" type="ORF">AAFF_G00227760</name>
</gene>
<comment type="caution">
    <text evidence="12">The sequence shown here is derived from an EMBL/GenBank/DDBJ whole genome shotgun (WGS) entry which is preliminary data.</text>
</comment>
<dbReference type="AlphaFoldDB" id="A0AAD7TCU5"/>